<keyword evidence="1" id="KW-0677">Repeat</keyword>
<feature type="region of interest" description="Disordered" evidence="4">
    <location>
        <begin position="207"/>
        <end position="231"/>
    </location>
</feature>
<evidence type="ECO:0000256" key="6">
    <source>
        <dbReference type="SAM" id="SignalP"/>
    </source>
</evidence>
<feature type="region of interest" description="Disordered" evidence="4">
    <location>
        <begin position="629"/>
        <end position="655"/>
    </location>
</feature>
<feature type="transmembrane region" description="Helical" evidence="5">
    <location>
        <begin position="51"/>
        <end position="74"/>
    </location>
</feature>
<evidence type="ECO:0000256" key="2">
    <source>
        <dbReference type="ARBA" id="ARBA00023043"/>
    </source>
</evidence>
<keyword evidence="5" id="KW-1133">Transmembrane helix</keyword>
<evidence type="ECO:0000256" key="5">
    <source>
        <dbReference type="SAM" id="Phobius"/>
    </source>
</evidence>
<evidence type="ECO:0000256" key="1">
    <source>
        <dbReference type="ARBA" id="ARBA00022737"/>
    </source>
</evidence>
<feature type="signal peptide" evidence="6">
    <location>
        <begin position="1"/>
        <end position="17"/>
    </location>
</feature>
<evidence type="ECO:0000313" key="7">
    <source>
        <dbReference type="EMBL" id="CEO56255.1"/>
    </source>
</evidence>
<accession>A0A0B7KMZ4</accession>
<keyword evidence="5" id="KW-0812">Transmembrane</keyword>
<name>A0A0B7KMZ4_BIOOC</name>
<dbReference type="AlphaFoldDB" id="A0A0B7KMZ4"/>
<feature type="compositionally biased region" description="Low complexity" evidence="4">
    <location>
        <begin position="713"/>
        <end position="736"/>
    </location>
</feature>
<dbReference type="Gene3D" id="1.25.40.20">
    <property type="entry name" value="Ankyrin repeat-containing domain"/>
    <property type="match status" value="1"/>
</dbReference>
<keyword evidence="2 3" id="KW-0040">ANK repeat</keyword>
<protein>
    <submittedName>
        <fullName evidence="7">Uncharacterized protein</fullName>
    </submittedName>
</protein>
<keyword evidence="5" id="KW-0472">Membrane</keyword>
<dbReference type="SUPFAM" id="SSF48403">
    <property type="entry name" value="Ankyrin repeat"/>
    <property type="match status" value="1"/>
</dbReference>
<keyword evidence="6" id="KW-0732">Signal</keyword>
<feature type="repeat" description="ANK" evidence="3">
    <location>
        <begin position="1024"/>
        <end position="1059"/>
    </location>
</feature>
<gene>
    <name evidence="7" type="ORF">BN869_000012313_1</name>
</gene>
<dbReference type="PANTHER" id="PTHR24198:SF165">
    <property type="entry name" value="ANKYRIN REPEAT-CONTAINING PROTEIN-RELATED"/>
    <property type="match status" value="1"/>
</dbReference>
<feature type="repeat" description="ANK" evidence="3">
    <location>
        <begin position="1060"/>
        <end position="1093"/>
    </location>
</feature>
<feature type="transmembrane region" description="Helical" evidence="5">
    <location>
        <begin position="390"/>
        <end position="409"/>
    </location>
</feature>
<dbReference type="PROSITE" id="PS50088">
    <property type="entry name" value="ANK_REPEAT"/>
    <property type="match status" value="2"/>
</dbReference>
<dbReference type="PROSITE" id="PS50297">
    <property type="entry name" value="ANK_REP_REGION"/>
    <property type="match status" value="1"/>
</dbReference>
<feature type="chain" id="PRO_5002118389" evidence="6">
    <location>
        <begin position="18"/>
        <end position="1259"/>
    </location>
</feature>
<feature type="transmembrane region" description="Helical" evidence="5">
    <location>
        <begin position="307"/>
        <end position="328"/>
    </location>
</feature>
<sequence>MIFLVLILLAVACPAHATWTDSASSNLATDLAPFLSLFGEKMLLHWISQSVTYFEVLVIAICPIGIPALIISALRLAGSQTARNIIGRPRESRPAVESELTPSTSDEVSECWDGHRVVRTIGDAKTQEYFVLKRVGASSTDRIVVKKLSECVATYIEIGEVPTFPGKTYQALKSTFNSLTRRLASLNLPSLLLAIRRYARRSSSASDVENNTVPLDDLPSRDSGSPRMLQNDVGNDIGVILIKNDKKKSPNLSLNIQEHLYPKFGDLFLFLALTGFFFGLIFPLILVGVRLDWGVKDGQEILLSGKVIYGIGSIGMFICSFILGSIILQSTALVVYRPAPGWQLDRQVWLQSRSTINYQHFFPHAIFPTQPKGYIVTTERREFSPLLNRYCNWSSFFCVCAFGFQLYGLRAIHPWVQLVHILALLWMTIIRYFINGHLASQPTAKPLMSGFEMDWLSMTVAKGIQDAPWSQTLESRLHAESDSSYRPWAANDGWDWKAPSWEDLTKCVPLIPNAPLDSTARPSKAQEVLNLRKGIAKAGAALPPLTTLAVSVARAIEGTLDILTTSGEGYLEPGCRSLLWKIGGHPDDVVEFRLNLDDDGKKWNVQAGDLEAMLSLWLYKTSCGDKARETQPTAAAVPVGESISTMPPAGHATVGQEDEWLRKHSRKLTSLSPMPSEGNPIPALFQGINLWFTEPFRDTRQFGLVALEHDIPSSEPSPRRSSTLPAQSSYKRPSKSSSLVLLDEHFSTLDEVKTLVQEPEGSLQTSLAQHLFCLFMWSLAKTLKKPIGGGTSVAVAAAQMSPKGSRRTQFALENSCLRDISAKISLEGLGDQGIVFPALLLPLLGADKLPSAQTILEAAREYHDAYERKESQDINNHVYMWLFGNAFKLPTRKDLFLKVASVLIDSLEHMDLDHEPGWESRSAIKCTLTSVIKITRCYIGDSEWRFLKRVVSVSESHDSRFSSAFNWGLGPISVHSGNTQKPVSPHNHLTALHLFCLKGEDLSEEKITEVIRDNVDDINSVDVFGRAAIHYAVQRDNSNMFNLVNKLVNSGAKVNIHDLLGRTPLHLASHYPGVTSVVKKLMGQYKDFNVFDSKGLTPLHHAASWGKLRELENLRRYGHPTSFIFPYAAELVHFYARYREARHLTPMVNLGLMDLHDNRGRSGFHLAVINPKIKPEDIPEIFTDLTNFEHRDSFLESPLDLAMRISQYGCGHKCSSACKDRMNRFYKGLKDHQTDLRWQQNSQKIDEFCLKLPCKDLKQ</sequence>
<feature type="region of interest" description="Disordered" evidence="4">
    <location>
        <begin position="710"/>
        <end position="736"/>
    </location>
</feature>
<reference evidence="7" key="1">
    <citation type="submission" date="2015-01" db="EMBL/GenBank/DDBJ databases">
        <authorList>
            <person name="Durling Mikael"/>
        </authorList>
    </citation>
    <scope>NUCLEOTIDE SEQUENCE</scope>
</reference>
<evidence type="ECO:0000256" key="4">
    <source>
        <dbReference type="SAM" id="MobiDB-lite"/>
    </source>
</evidence>
<organism evidence="7">
    <name type="scientific">Bionectria ochroleuca</name>
    <name type="common">Gliocladium roseum</name>
    <dbReference type="NCBI Taxonomy" id="29856"/>
    <lineage>
        <taxon>Eukaryota</taxon>
        <taxon>Fungi</taxon>
        <taxon>Dikarya</taxon>
        <taxon>Ascomycota</taxon>
        <taxon>Pezizomycotina</taxon>
        <taxon>Sordariomycetes</taxon>
        <taxon>Hypocreomycetidae</taxon>
        <taxon>Hypocreales</taxon>
        <taxon>Bionectriaceae</taxon>
        <taxon>Clonostachys</taxon>
    </lineage>
</organism>
<dbReference type="EMBL" id="CDPU01000063">
    <property type="protein sequence ID" value="CEO56255.1"/>
    <property type="molecule type" value="Genomic_DNA"/>
</dbReference>
<dbReference type="SMART" id="SM00248">
    <property type="entry name" value="ANK"/>
    <property type="match status" value="4"/>
</dbReference>
<dbReference type="Pfam" id="PF12796">
    <property type="entry name" value="Ank_2"/>
    <property type="match status" value="1"/>
</dbReference>
<feature type="transmembrane region" description="Helical" evidence="5">
    <location>
        <begin position="267"/>
        <end position="287"/>
    </location>
</feature>
<dbReference type="PANTHER" id="PTHR24198">
    <property type="entry name" value="ANKYRIN REPEAT AND PROTEIN KINASE DOMAIN-CONTAINING PROTEIN"/>
    <property type="match status" value="1"/>
</dbReference>
<dbReference type="InterPro" id="IPR036770">
    <property type="entry name" value="Ankyrin_rpt-contain_sf"/>
</dbReference>
<proteinExistence type="predicted"/>
<evidence type="ECO:0000256" key="3">
    <source>
        <dbReference type="PROSITE-ProRule" id="PRU00023"/>
    </source>
</evidence>
<dbReference type="InterPro" id="IPR002110">
    <property type="entry name" value="Ankyrin_rpt"/>
</dbReference>